<dbReference type="AlphaFoldDB" id="A0A1I6KSU2"/>
<evidence type="ECO:0000256" key="7">
    <source>
        <dbReference type="ARBA" id="ARBA00022692"/>
    </source>
</evidence>
<dbReference type="CDD" id="cd00212">
    <property type="entry name" value="PTS_IIB_glc"/>
    <property type="match status" value="1"/>
</dbReference>
<dbReference type="Gene3D" id="3.30.1360.60">
    <property type="entry name" value="Glucose permease domain IIB"/>
    <property type="match status" value="1"/>
</dbReference>
<keyword evidence="6" id="KW-0598">Phosphotransferase system</keyword>
<feature type="domain" description="PTS EIIB type-1" evidence="12">
    <location>
        <begin position="4"/>
        <end position="86"/>
    </location>
</feature>
<evidence type="ECO:0000313" key="13">
    <source>
        <dbReference type="EMBL" id="SFR94098.1"/>
    </source>
</evidence>
<evidence type="ECO:0000256" key="9">
    <source>
        <dbReference type="ARBA" id="ARBA00022989"/>
    </source>
</evidence>
<feature type="active site" description="Phosphocysteine intermediate; for EIIB activity" evidence="11">
    <location>
        <position position="26"/>
    </location>
</feature>
<reference evidence="13 14" key="1">
    <citation type="submission" date="2016-10" db="EMBL/GenBank/DDBJ databases">
        <authorList>
            <person name="de Groot N.N."/>
        </authorList>
    </citation>
    <scope>NUCLEOTIDE SEQUENCE [LARGE SCALE GENOMIC DNA]</scope>
    <source>
        <strain evidence="13 14">743A</strain>
    </source>
</reference>
<keyword evidence="10" id="KW-0472">Membrane</keyword>
<dbReference type="Proteomes" id="UP000199659">
    <property type="component" value="Unassembled WGS sequence"/>
</dbReference>
<keyword evidence="2" id="KW-0813">Transport</keyword>
<evidence type="ECO:0000256" key="2">
    <source>
        <dbReference type="ARBA" id="ARBA00022448"/>
    </source>
</evidence>
<dbReference type="GO" id="GO:0005886">
    <property type="term" value="C:plasma membrane"/>
    <property type="evidence" value="ECO:0007669"/>
    <property type="project" value="UniProtKB-SubCell"/>
</dbReference>
<dbReference type="EMBL" id="FOYZ01000010">
    <property type="protein sequence ID" value="SFR94098.1"/>
    <property type="molecule type" value="Genomic_DNA"/>
</dbReference>
<proteinExistence type="predicted"/>
<evidence type="ECO:0000313" key="14">
    <source>
        <dbReference type="Proteomes" id="UP000199659"/>
    </source>
</evidence>
<dbReference type="SUPFAM" id="SSF55604">
    <property type="entry name" value="Glucose permease domain IIB"/>
    <property type="match status" value="1"/>
</dbReference>
<evidence type="ECO:0000256" key="4">
    <source>
        <dbReference type="ARBA" id="ARBA00022597"/>
    </source>
</evidence>
<dbReference type="GO" id="GO:0008982">
    <property type="term" value="F:protein-N(PI)-phosphohistidine-sugar phosphotransferase activity"/>
    <property type="evidence" value="ECO:0007669"/>
    <property type="project" value="InterPro"/>
</dbReference>
<evidence type="ECO:0000256" key="10">
    <source>
        <dbReference type="ARBA" id="ARBA00023136"/>
    </source>
</evidence>
<evidence type="ECO:0000256" key="5">
    <source>
        <dbReference type="ARBA" id="ARBA00022679"/>
    </source>
</evidence>
<dbReference type="STRING" id="37658.SAMN05661086_02653"/>
<evidence type="ECO:0000256" key="8">
    <source>
        <dbReference type="ARBA" id="ARBA00022777"/>
    </source>
</evidence>
<dbReference type="PANTHER" id="PTHR30175:SF1">
    <property type="entry name" value="PTS SYSTEM ARBUTIN-, CELLOBIOSE-, AND SALICIN-SPECIFIC EIIBC COMPONENT-RELATED"/>
    <property type="match status" value="1"/>
</dbReference>
<keyword evidence="5" id="KW-0808">Transferase</keyword>
<comment type="subcellular location">
    <subcellularLocation>
        <location evidence="1">Cell membrane</location>
        <topology evidence="1">Multi-pass membrane protein</topology>
    </subcellularLocation>
</comment>
<keyword evidence="14" id="KW-1185">Reference proteome</keyword>
<dbReference type="OrthoDB" id="92465at2"/>
<dbReference type="RefSeq" id="WP_092561562.1">
    <property type="nucleotide sequence ID" value="NZ_FOYZ01000010.1"/>
</dbReference>
<evidence type="ECO:0000256" key="6">
    <source>
        <dbReference type="ARBA" id="ARBA00022683"/>
    </source>
</evidence>
<evidence type="ECO:0000256" key="1">
    <source>
        <dbReference type="ARBA" id="ARBA00004651"/>
    </source>
</evidence>
<dbReference type="InterPro" id="IPR018113">
    <property type="entry name" value="PTrfase_EIIB_Cys"/>
</dbReference>
<dbReference type="GO" id="GO:0090589">
    <property type="term" value="F:protein-phosphocysteine-trehalose phosphotransferase system transporter activity"/>
    <property type="evidence" value="ECO:0007669"/>
    <property type="project" value="TreeGrafter"/>
</dbReference>
<dbReference type="Pfam" id="PF00367">
    <property type="entry name" value="PTS_EIIB"/>
    <property type="match status" value="1"/>
</dbReference>
<dbReference type="InterPro" id="IPR001996">
    <property type="entry name" value="PTS_IIB_1"/>
</dbReference>
<keyword evidence="4" id="KW-0762">Sugar transport</keyword>
<organism evidence="13 14">
    <name type="scientific">Anaeromicropila populeti</name>
    <dbReference type="NCBI Taxonomy" id="37658"/>
    <lineage>
        <taxon>Bacteria</taxon>
        <taxon>Bacillati</taxon>
        <taxon>Bacillota</taxon>
        <taxon>Clostridia</taxon>
        <taxon>Lachnospirales</taxon>
        <taxon>Lachnospiraceae</taxon>
        <taxon>Anaeromicropila</taxon>
    </lineage>
</organism>
<dbReference type="GO" id="GO:0015771">
    <property type="term" value="P:trehalose transport"/>
    <property type="evidence" value="ECO:0007669"/>
    <property type="project" value="TreeGrafter"/>
</dbReference>
<dbReference type="InterPro" id="IPR036878">
    <property type="entry name" value="Glu_permease_IIB"/>
</dbReference>
<evidence type="ECO:0000259" key="12">
    <source>
        <dbReference type="PROSITE" id="PS51098"/>
    </source>
</evidence>
<evidence type="ECO:0000256" key="3">
    <source>
        <dbReference type="ARBA" id="ARBA00022475"/>
    </source>
</evidence>
<gene>
    <name evidence="13" type="ORF">SAMN05661086_02653</name>
</gene>
<protein>
    <submittedName>
        <fullName evidence="13">PTS system, glucose-like IIB component</fullName>
    </submittedName>
</protein>
<keyword evidence="9" id="KW-1133">Transmembrane helix</keyword>
<sequence>MNYESLAETILHFIGGKENVKEITYCATRLRFTLVDDSKANTATLNATKGVKGVLCRGGQYQIVIGWDVGNVYKEIIRIGNFDAVNWFQ</sequence>
<dbReference type="PROSITE" id="PS51098">
    <property type="entry name" value="PTS_EIIB_TYPE_1"/>
    <property type="match status" value="1"/>
</dbReference>
<keyword evidence="3" id="KW-1003">Cell membrane</keyword>
<keyword evidence="8" id="KW-0418">Kinase</keyword>
<dbReference type="GO" id="GO:0009401">
    <property type="term" value="P:phosphoenolpyruvate-dependent sugar phosphotransferase system"/>
    <property type="evidence" value="ECO:0007669"/>
    <property type="project" value="UniProtKB-KW"/>
</dbReference>
<dbReference type="PROSITE" id="PS01035">
    <property type="entry name" value="PTS_EIIB_TYPE_1_CYS"/>
    <property type="match status" value="1"/>
</dbReference>
<dbReference type="InterPro" id="IPR050558">
    <property type="entry name" value="PTS_Sugar-Specific_Components"/>
</dbReference>
<dbReference type="GO" id="GO:0016301">
    <property type="term" value="F:kinase activity"/>
    <property type="evidence" value="ECO:0007669"/>
    <property type="project" value="UniProtKB-KW"/>
</dbReference>
<accession>A0A1I6KSU2</accession>
<name>A0A1I6KSU2_9FIRM</name>
<dbReference type="PANTHER" id="PTHR30175">
    <property type="entry name" value="PHOSPHOTRANSFERASE SYSTEM TRANSPORT PROTEIN"/>
    <property type="match status" value="1"/>
</dbReference>
<evidence type="ECO:0000256" key="11">
    <source>
        <dbReference type="PROSITE-ProRule" id="PRU00421"/>
    </source>
</evidence>
<dbReference type="FunFam" id="3.30.1360.60:FF:000001">
    <property type="entry name" value="PTS system glucose-specific IIBC component PtsG"/>
    <property type="match status" value="1"/>
</dbReference>
<keyword evidence="7" id="KW-0812">Transmembrane</keyword>